<reference evidence="2" key="1">
    <citation type="journal article" date="2011" name="PLoS Biol.">
        <title>Gene gain and loss during evolution of obligate parasitism in the white rust pathogen of Arabidopsis thaliana.</title>
        <authorList>
            <person name="Kemen E."/>
            <person name="Gardiner A."/>
            <person name="Schultz-Larsen T."/>
            <person name="Kemen A.C."/>
            <person name="Balmuth A.L."/>
            <person name="Robert-Seilaniantz A."/>
            <person name="Bailey K."/>
            <person name="Holub E."/>
            <person name="Studholme D.J."/>
            <person name="Maclean D."/>
            <person name="Jones J.D."/>
        </authorList>
    </citation>
    <scope>NUCLEOTIDE SEQUENCE</scope>
</reference>
<organism evidence="2">
    <name type="scientific">Albugo laibachii Nc14</name>
    <dbReference type="NCBI Taxonomy" id="890382"/>
    <lineage>
        <taxon>Eukaryota</taxon>
        <taxon>Sar</taxon>
        <taxon>Stramenopiles</taxon>
        <taxon>Oomycota</taxon>
        <taxon>Peronosporomycetes</taxon>
        <taxon>Albuginales</taxon>
        <taxon>Albuginaceae</taxon>
        <taxon>Albugo</taxon>
    </lineage>
</organism>
<gene>
    <name evidence="2" type="primary">AlNc14C340G10792</name>
    <name evidence="2" type="ORF">ALNC14_121680</name>
</gene>
<sequence length="268" mass="31600">MDKYSKQEIDSIPYITGWRLSGEDLTKWIQTNELHISGTSKMNVNAYIERNRGDYTFTWTEEEGRRLYFGAIPHPDETESIGIVLKDNMEATVQLGAINFRMEKVRVDFSEEAIKVPRRYYRQIGKILLHPKYLKKRIPKHGRFKGLCKRIEKLKKHSKGNFDRLTARMVFSNNVHFDLYPECYITRHGDFCTVLIEMSEDDTWILGSSFLRHYSVIIDTKGETIQYEFQAPREFESATFESLEAQPEIMSRHQSMDSVRAYQIPYQE</sequence>
<dbReference type="InterPro" id="IPR033121">
    <property type="entry name" value="PEPTIDASE_A1"/>
</dbReference>
<dbReference type="Pfam" id="PF00026">
    <property type="entry name" value="Asp"/>
    <property type="match status" value="1"/>
</dbReference>
<feature type="domain" description="Peptidase A1" evidence="1">
    <location>
        <begin position="168"/>
        <end position="226"/>
    </location>
</feature>
<protein>
    <submittedName>
        <fullName evidence="2">AlNc14C340G10792 protein</fullName>
    </submittedName>
</protein>
<proteinExistence type="predicted"/>
<dbReference type="HOGENOM" id="CLU_1043614_0_0_1"/>
<dbReference type="SUPFAM" id="SSF50630">
    <property type="entry name" value="Acid proteases"/>
    <property type="match status" value="1"/>
</dbReference>
<name>F0WX35_9STRA</name>
<dbReference type="AlphaFoldDB" id="F0WX35"/>
<evidence type="ECO:0000313" key="2">
    <source>
        <dbReference type="EMBL" id="CCA26024.1"/>
    </source>
</evidence>
<evidence type="ECO:0000259" key="1">
    <source>
        <dbReference type="Pfam" id="PF00026"/>
    </source>
</evidence>
<dbReference type="InterPro" id="IPR021109">
    <property type="entry name" value="Peptidase_aspartic_dom_sf"/>
</dbReference>
<dbReference type="EMBL" id="FR824385">
    <property type="protein sequence ID" value="CCA26024.1"/>
    <property type="molecule type" value="Genomic_DNA"/>
</dbReference>
<accession>F0WX35</accession>
<dbReference type="Gene3D" id="2.40.70.10">
    <property type="entry name" value="Acid Proteases"/>
    <property type="match status" value="1"/>
</dbReference>
<reference evidence="2" key="2">
    <citation type="submission" date="2011-02" db="EMBL/GenBank/DDBJ databases">
        <authorList>
            <person name="MacLean D."/>
        </authorList>
    </citation>
    <scope>NUCLEOTIDE SEQUENCE</scope>
</reference>